<name>A0AAV3U1A3_9ALTE</name>
<reference evidence="2" key="1">
    <citation type="journal article" date="2019" name="Int. J. Syst. Evol. Microbiol.">
        <title>The Global Catalogue of Microorganisms (GCM) 10K type strain sequencing project: providing services to taxonomists for standard genome sequencing and annotation.</title>
        <authorList>
            <consortium name="The Broad Institute Genomics Platform"/>
            <consortium name="The Broad Institute Genome Sequencing Center for Infectious Disease"/>
            <person name="Wu L."/>
            <person name="Ma J."/>
        </authorList>
    </citation>
    <scope>NUCLEOTIDE SEQUENCE [LARGE SCALE GENOMIC DNA]</scope>
    <source>
        <strain evidence="2">JCM 19134</strain>
    </source>
</reference>
<organism evidence="1 2">
    <name type="scientific">Halioxenophilus aromaticivorans</name>
    <dbReference type="NCBI Taxonomy" id="1306992"/>
    <lineage>
        <taxon>Bacteria</taxon>
        <taxon>Pseudomonadati</taxon>
        <taxon>Pseudomonadota</taxon>
        <taxon>Gammaproteobacteria</taxon>
        <taxon>Alteromonadales</taxon>
        <taxon>Alteromonadaceae</taxon>
        <taxon>Halioxenophilus</taxon>
    </lineage>
</organism>
<dbReference type="RefSeq" id="WP_345420775.1">
    <property type="nucleotide sequence ID" value="NZ_AP031496.1"/>
</dbReference>
<dbReference type="AlphaFoldDB" id="A0AAV3U1A3"/>
<protein>
    <submittedName>
        <fullName evidence="1">Uncharacterized protein</fullName>
    </submittedName>
</protein>
<accession>A0AAV3U1A3</accession>
<evidence type="ECO:0000313" key="1">
    <source>
        <dbReference type="EMBL" id="GAA4940952.1"/>
    </source>
</evidence>
<dbReference type="Proteomes" id="UP001409585">
    <property type="component" value="Unassembled WGS sequence"/>
</dbReference>
<comment type="caution">
    <text evidence="1">The sequence shown here is derived from an EMBL/GenBank/DDBJ whole genome shotgun (WGS) entry which is preliminary data.</text>
</comment>
<evidence type="ECO:0000313" key="2">
    <source>
        <dbReference type="Proteomes" id="UP001409585"/>
    </source>
</evidence>
<sequence length="87" mass="9869">MDFAKASCFSWYFKKKGYELDDIKSISGGIVELGSHSAKKFRDVAFLVKDYNPKVTSKNNIDIDLQKCFLLDKDPKFISAVDAIKNL</sequence>
<dbReference type="Gene3D" id="1.20.120.1620">
    <property type="match status" value="1"/>
</dbReference>
<keyword evidence="2" id="KW-1185">Reference proteome</keyword>
<dbReference type="InterPro" id="IPR038314">
    <property type="entry name" value="T6SS_sf"/>
</dbReference>
<dbReference type="EMBL" id="BAABLX010000011">
    <property type="protein sequence ID" value="GAA4940952.1"/>
    <property type="molecule type" value="Genomic_DNA"/>
</dbReference>
<gene>
    <name evidence="1" type="ORF">GCM10025791_19200</name>
</gene>
<proteinExistence type="predicted"/>